<proteinExistence type="predicted"/>
<gene>
    <name evidence="2" type="ORF">SDC9_197631</name>
</gene>
<dbReference type="Gene3D" id="3.40.50.360">
    <property type="match status" value="1"/>
</dbReference>
<protein>
    <recommendedName>
        <fullName evidence="1">Flavodoxin-like fold domain-containing protein</fullName>
    </recommendedName>
</protein>
<dbReference type="PANTHER" id="PTHR43741:SF4">
    <property type="entry name" value="FMN-DEPENDENT NADH:QUINONE OXIDOREDUCTASE"/>
    <property type="match status" value="1"/>
</dbReference>
<dbReference type="SUPFAM" id="SSF52218">
    <property type="entry name" value="Flavoproteins"/>
    <property type="match status" value="1"/>
</dbReference>
<evidence type="ECO:0000259" key="1">
    <source>
        <dbReference type="Pfam" id="PF02525"/>
    </source>
</evidence>
<dbReference type="InterPro" id="IPR050104">
    <property type="entry name" value="FMN-dep_NADH:Q_OxRdtase_AzoR1"/>
</dbReference>
<evidence type="ECO:0000313" key="2">
    <source>
        <dbReference type="EMBL" id="MPN50006.1"/>
    </source>
</evidence>
<comment type="caution">
    <text evidence="2">The sequence shown here is derived from an EMBL/GenBank/DDBJ whole genome shotgun (WGS) entry which is preliminary data.</text>
</comment>
<sequence>MHQLFPQAMEADLLLFSTPIYAFFSTPPVKTFLDRFIYASGKYYGAEKHPSLAAGKRAGLLTTCGYPAGKAVPMLEEALQAICKHVGMEYLGSASGRDLNNGPFMNPENTQAAQAYAHHLLACCGEPR</sequence>
<dbReference type="EMBL" id="VSSQ01113775">
    <property type="protein sequence ID" value="MPN50006.1"/>
    <property type="molecule type" value="Genomic_DNA"/>
</dbReference>
<name>A0A645IGB6_9ZZZZ</name>
<dbReference type="PANTHER" id="PTHR43741">
    <property type="entry name" value="FMN-DEPENDENT NADH-AZOREDUCTASE 1"/>
    <property type="match status" value="1"/>
</dbReference>
<dbReference type="AlphaFoldDB" id="A0A645IGB6"/>
<reference evidence="2" key="1">
    <citation type="submission" date="2019-08" db="EMBL/GenBank/DDBJ databases">
        <authorList>
            <person name="Kucharzyk K."/>
            <person name="Murdoch R.W."/>
            <person name="Higgins S."/>
            <person name="Loffler F."/>
        </authorList>
    </citation>
    <scope>NUCLEOTIDE SEQUENCE</scope>
</reference>
<accession>A0A645IGB6</accession>
<dbReference type="InterPro" id="IPR003680">
    <property type="entry name" value="Flavodoxin_fold"/>
</dbReference>
<organism evidence="2">
    <name type="scientific">bioreactor metagenome</name>
    <dbReference type="NCBI Taxonomy" id="1076179"/>
    <lineage>
        <taxon>unclassified sequences</taxon>
        <taxon>metagenomes</taxon>
        <taxon>ecological metagenomes</taxon>
    </lineage>
</organism>
<dbReference type="Pfam" id="PF02525">
    <property type="entry name" value="Flavodoxin_2"/>
    <property type="match status" value="1"/>
</dbReference>
<feature type="domain" description="Flavodoxin-like fold" evidence="1">
    <location>
        <begin position="7"/>
        <end position="120"/>
    </location>
</feature>
<dbReference type="InterPro" id="IPR029039">
    <property type="entry name" value="Flavoprotein-like_sf"/>
</dbReference>